<protein>
    <submittedName>
        <fullName evidence="1">Uncharacterized protein</fullName>
    </submittedName>
</protein>
<reference evidence="1 2" key="1">
    <citation type="submission" date="2023-09" db="EMBL/GenBank/DDBJ databases">
        <authorList>
            <person name="Wang M."/>
        </authorList>
    </citation>
    <scope>NUCLEOTIDE SEQUENCE [LARGE SCALE GENOMIC DNA]</scope>
    <source>
        <strain evidence="1">GT-2023</strain>
        <tissue evidence="1">Liver</tissue>
    </source>
</reference>
<evidence type="ECO:0000313" key="2">
    <source>
        <dbReference type="Proteomes" id="UP001558613"/>
    </source>
</evidence>
<gene>
    <name evidence="1" type="ORF">QQF64_033889</name>
</gene>
<dbReference type="EMBL" id="JAYMGO010000009">
    <property type="protein sequence ID" value="KAL1268526.1"/>
    <property type="molecule type" value="Genomic_DNA"/>
</dbReference>
<sequence>MQYFDSRPKILEEIVEQVNYRGTDAEANQFIEIERFDASERKEIPGQTSISNGVPLVYDRQQTEDGDNTSRILSVQLPHCQSDARVLEEGDALYVGIKIQLIAEGRLRLDHLSMGEVPMSAMHCSWFLQSALLCSEMDLEDMDFLIHIPELLKVSHIQLMMELQ</sequence>
<accession>A0ABR3MV46</accession>
<dbReference type="Proteomes" id="UP001558613">
    <property type="component" value="Unassembled WGS sequence"/>
</dbReference>
<evidence type="ECO:0000313" key="1">
    <source>
        <dbReference type="EMBL" id="KAL1268526.1"/>
    </source>
</evidence>
<name>A0ABR3MV46_9TELE</name>
<keyword evidence="2" id="KW-1185">Reference proteome</keyword>
<proteinExistence type="predicted"/>
<organism evidence="1 2">
    <name type="scientific">Cirrhinus molitorella</name>
    <name type="common">mud carp</name>
    <dbReference type="NCBI Taxonomy" id="172907"/>
    <lineage>
        <taxon>Eukaryota</taxon>
        <taxon>Metazoa</taxon>
        <taxon>Chordata</taxon>
        <taxon>Craniata</taxon>
        <taxon>Vertebrata</taxon>
        <taxon>Euteleostomi</taxon>
        <taxon>Actinopterygii</taxon>
        <taxon>Neopterygii</taxon>
        <taxon>Teleostei</taxon>
        <taxon>Ostariophysi</taxon>
        <taxon>Cypriniformes</taxon>
        <taxon>Cyprinidae</taxon>
        <taxon>Labeoninae</taxon>
        <taxon>Labeonini</taxon>
        <taxon>Cirrhinus</taxon>
    </lineage>
</organism>
<comment type="caution">
    <text evidence="1">The sequence shown here is derived from an EMBL/GenBank/DDBJ whole genome shotgun (WGS) entry which is preliminary data.</text>
</comment>